<keyword evidence="1" id="KW-0812">Transmembrane</keyword>
<keyword evidence="1" id="KW-1133">Transmembrane helix</keyword>
<name>A0AA42ARG5_PAPNU</name>
<evidence type="ECO:0000256" key="1">
    <source>
        <dbReference type="SAM" id="Phobius"/>
    </source>
</evidence>
<proteinExistence type="predicted"/>
<sequence length="350" mass="41331">MQLYNKTRTSPPRGFISLERRNNDKSTIRNFVFFDLDKKEEKLIPVRLPEKDSCLGIGFTLYGGQHSSMKIEHSFNNMLLISFGSSYFVYNLVTASWLYMGQRLRYPLDSDASLAYDPILLKYKMVTYSNREFHILFDNKCRYVLVPDDLKDFEMDRYGRPVSVDFCLHWIFRKREISNEDNGDSGEICRLDISEGKVSTIKVPIRSVCYSSVHEYRGLLEMGGLLWFFHRSASDYNRVQLWYLKKKKKNGNRGYEDDEWVMMCNINLIAEISAKSRSSPVLLKYWINYPSLLVMDPKCEIMFTYINPEDKHMCVCSYDIELNQWNLIYARKDMYERIHYWHGNNAALSA</sequence>
<accession>A0AA42ARG5</accession>
<evidence type="ECO:0000313" key="3">
    <source>
        <dbReference type="Proteomes" id="UP001177140"/>
    </source>
</evidence>
<dbReference type="AlphaFoldDB" id="A0AA42ARG5"/>
<protein>
    <submittedName>
        <fullName evidence="2">Uncharacterized protein</fullName>
    </submittedName>
</protein>
<reference evidence="2" key="1">
    <citation type="submission" date="2022-03" db="EMBL/GenBank/DDBJ databases">
        <title>A functionally conserved STORR gene fusion in Papaver species that diverged 16.8 million years ago.</title>
        <authorList>
            <person name="Catania T."/>
        </authorList>
    </citation>
    <scope>NUCLEOTIDE SEQUENCE</scope>
    <source>
        <strain evidence="2">S-191538</strain>
    </source>
</reference>
<dbReference type="Proteomes" id="UP001177140">
    <property type="component" value="Unassembled WGS sequence"/>
</dbReference>
<organism evidence="2 3">
    <name type="scientific">Papaver nudicaule</name>
    <name type="common">Iceland poppy</name>
    <dbReference type="NCBI Taxonomy" id="74823"/>
    <lineage>
        <taxon>Eukaryota</taxon>
        <taxon>Viridiplantae</taxon>
        <taxon>Streptophyta</taxon>
        <taxon>Embryophyta</taxon>
        <taxon>Tracheophyta</taxon>
        <taxon>Spermatophyta</taxon>
        <taxon>Magnoliopsida</taxon>
        <taxon>Ranunculales</taxon>
        <taxon>Papaveraceae</taxon>
        <taxon>Papaveroideae</taxon>
        <taxon>Papaver</taxon>
    </lineage>
</organism>
<keyword evidence="1" id="KW-0472">Membrane</keyword>
<evidence type="ECO:0000313" key="2">
    <source>
        <dbReference type="EMBL" id="MCL7039180.1"/>
    </source>
</evidence>
<dbReference type="EMBL" id="JAJJMA010198458">
    <property type="protein sequence ID" value="MCL7039180.1"/>
    <property type="molecule type" value="Genomic_DNA"/>
</dbReference>
<feature type="transmembrane region" description="Helical" evidence="1">
    <location>
        <begin position="78"/>
        <end position="100"/>
    </location>
</feature>
<comment type="caution">
    <text evidence="2">The sequence shown here is derived from an EMBL/GenBank/DDBJ whole genome shotgun (WGS) entry which is preliminary data.</text>
</comment>
<gene>
    <name evidence="2" type="ORF">MKW94_026895</name>
</gene>
<keyword evidence="3" id="KW-1185">Reference proteome</keyword>